<evidence type="ECO:0000313" key="2">
    <source>
        <dbReference type="EMBL" id="EFC99174.1"/>
    </source>
</evidence>
<evidence type="ECO:0000256" key="1">
    <source>
        <dbReference type="SAM" id="Phobius"/>
    </source>
</evidence>
<comment type="caution">
    <text evidence="2">The sequence shown here is derived from an EMBL/GenBank/DDBJ whole genome shotgun (WGS) entry which is preliminary data.</text>
</comment>
<keyword evidence="1" id="KW-0812">Transmembrane</keyword>
<proteinExistence type="predicted"/>
<gene>
    <name evidence="2" type="ORF">CLOSTHATH_02597</name>
</gene>
<sequence length="47" mass="5909">MFRRFIFYLSRLLVAFIISIFSNKQLIQYIIEYFLMQAYFLQRPTKH</sequence>
<name>D3AG61_9FIRM</name>
<keyword evidence="1" id="KW-1133">Transmembrane helix</keyword>
<dbReference type="HOGENOM" id="CLU_3168975_0_0_9"/>
<keyword evidence="1" id="KW-0472">Membrane</keyword>
<dbReference type="Proteomes" id="UP000004968">
    <property type="component" value="Unassembled WGS sequence"/>
</dbReference>
<dbReference type="AlphaFoldDB" id="D3AG61"/>
<reference evidence="2 3" key="1">
    <citation type="submission" date="2010-01" db="EMBL/GenBank/DDBJ databases">
        <authorList>
            <person name="Weinstock G."/>
            <person name="Sodergren E."/>
            <person name="Clifton S."/>
            <person name="Fulton L."/>
            <person name="Fulton B."/>
            <person name="Courtney L."/>
            <person name="Fronick C."/>
            <person name="Harrison M."/>
            <person name="Strong C."/>
            <person name="Farmer C."/>
            <person name="Delahaunty K."/>
            <person name="Markovic C."/>
            <person name="Hall O."/>
            <person name="Minx P."/>
            <person name="Tomlinson C."/>
            <person name="Mitreva M."/>
            <person name="Nelson J."/>
            <person name="Hou S."/>
            <person name="Wollam A."/>
            <person name="Pepin K.H."/>
            <person name="Johnson M."/>
            <person name="Bhonagiri V."/>
            <person name="Nash W.E."/>
            <person name="Warren W."/>
            <person name="Chinwalla A."/>
            <person name="Mardis E.R."/>
            <person name="Wilson R.K."/>
        </authorList>
    </citation>
    <scope>NUCLEOTIDE SEQUENCE [LARGE SCALE GENOMIC DNA]</scope>
    <source>
        <strain evidence="2 3">DSM 13479</strain>
    </source>
</reference>
<feature type="transmembrane region" description="Helical" evidence="1">
    <location>
        <begin position="12"/>
        <end position="31"/>
    </location>
</feature>
<organism evidence="2 3">
    <name type="scientific">Hungatella hathewayi DSM 13479</name>
    <dbReference type="NCBI Taxonomy" id="566550"/>
    <lineage>
        <taxon>Bacteria</taxon>
        <taxon>Bacillati</taxon>
        <taxon>Bacillota</taxon>
        <taxon>Clostridia</taxon>
        <taxon>Lachnospirales</taxon>
        <taxon>Lachnospiraceae</taxon>
        <taxon>Hungatella</taxon>
    </lineage>
</organism>
<dbReference type="EMBL" id="ACIO01000207">
    <property type="protein sequence ID" value="EFC99174.1"/>
    <property type="molecule type" value="Genomic_DNA"/>
</dbReference>
<protein>
    <submittedName>
        <fullName evidence="2">Uncharacterized protein</fullName>
    </submittedName>
</protein>
<evidence type="ECO:0000313" key="3">
    <source>
        <dbReference type="Proteomes" id="UP000004968"/>
    </source>
</evidence>
<accession>D3AG61</accession>